<dbReference type="InterPro" id="IPR020472">
    <property type="entry name" value="WD40_PAC1"/>
</dbReference>
<dbReference type="GO" id="GO:0000082">
    <property type="term" value="P:G1/S transition of mitotic cell cycle"/>
    <property type="evidence" value="ECO:0007669"/>
    <property type="project" value="EnsemblFungi"/>
</dbReference>
<feature type="repeat" description="WD" evidence="3">
    <location>
        <begin position="351"/>
        <end position="391"/>
    </location>
</feature>
<name>G0VD27_NAUCA</name>
<organism evidence="5 6">
    <name type="scientific">Naumovozyma castellii</name>
    <name type="common">Yeast</name>
    <name type="synonym">Saccharomyces castellii</name>
    <dbReference type="NCBI Taxonomy" id="27288"/>
    <lineage>
        <taxon>Eukaryota</taxon>
        <taxon>Fungi</taxon>
        <taxon>Dikarya</taxon>
        <taxon>Ascomycota</taxon>
        <taxon>Saccharomycotina</taxon>
        <taxon>Saccharomycetes</taxon>
        <taxon>Saccharomycetales</taxon>
        <taxon>Saccharomycetaceae</taxon>
        <taxon>Naumovozyma</taxon>
    </lineage>
</organism>
<dbReference type="GO" id="GO:0000086">
    <property type="term" value="P:G2/M transition of mitotic cell cycle"/>
    <property type="evidence" value="ECO:0007669"/>
    <property type="project" value="EnsemblFungi"/>
</dbReference>
<sequence length="730" mass="81437">MNPNPSEYPLLNIPVPYIYQLRDARNDLNTLPMVKHDSIFLVSTNKNNDTDQQVRVKRRRLDSFDANGLNIMRDVDSRSLEMNDRAEENDFNEENNNVGVDPGFKLPATDGANSEPLSIDTPSSLVVAATESTVAAHPPTSTIQSVATATTTAVNGPASTSPMTVTVENGMLEEALPLSPTATSGMNTPTAKHGLIPLDKTTNLSTDELVMNNLLTNLQTQLTPIQYKNLIFKILSNLNRTALSDLNSVLNGNLKRDIVSSLPIEIALKIFQHLSYDDIFNCQSVCSNWNAIINTTPLLWKNLLISESFVSAQEVANNNNKSSFFKEKFIESLRILQNWYNPSFKPERTTLTGHATSVVTCLQFEDDYVITGADDRQLRIYDARSKKFLKELSGHEGGVWALKYDADGIIVSGSTDRSVRIWDIKRGCCTHVFKGHTSTVRCLEIVTYKNMKYIVTGSRDNTLHVWKLIKEEKFDGELPMVYNTPEENPYFVGVLRGHMASVRTISGHGNIVISGSYDNNLMVWDIAQMKCLYVLIGHTDRIYSTIYDHKRQRCISASMDSTIKVWDLDNIWNNGNCTIITNSATPCTKITGSMLTLQGHTALVGLLRLSDKYLVSAAADGSLRGWDSNDYSRKFSYHHNNLSAITTFYMNDNILVSGSEGQFNVYNLRTGKLVHSDLLRDADQIWSVDFKGSLLVAAVEKDGESFIEMLDFSIPSPKPISEVEDETTSN</sequence>
<dbReference type="eggNOG" id="KOG0274">
    <property type="taxonomic scope" value="Eukaryota"/>
</dbReference>
<dbReference type="Pfam" id="PF12937">
    <property type="entry name" value="F-box-like"/>
    <property type="match status" value="1"/>
</dbReference>
<dbReference type="Pfam" id="PF16856">
    <property type="entry name" value="CDC4_D"/>
    <property type="match status" value="1"/>
</dbReference>
<dbReference type="CDD" id="cd00200">
    <property type="entry name" value="WD40"/>
    <property type="match status" value="1"/>
</dbReference>
<evidence type="ECO:0000313" key="6">
    <source>
        <dbReference type="Proteomes" id="UP000001640"/>
    </source>
</evidence>
<gene>
    <name evidence="5" type="primary">NCAS0C03990</name>
    <name evidence="5" type="ordered locus">NCAS_0C03990</name>
</gene>
<feature type="repeat" description="WD" evidence="3">
    <location>
        <begin position="392"/>
        <end position="432"/>
    </location>
</feature>
<feature type="repeat" description="WD" evidence="3">
    <location>
        <begin position="495"/>
        <end position="534"/>
    </location>
</feature>
<dbReference type="InterPro" id="IPR019775">
    <property type="entry name" value="WD40_repeat_CS"/>
</dbReference>
<dbReference type="Gene3D" id="1.20.1280.50">
    <property type="match status" value="1"/>
</dbReference>
<keyword evidence="1 3" id="KW-0853">WD repeat</keyword>
<dbReference type="SMART" id="SM00320">
    <property type="entry name" value="WD40"/>
    <property type="match status" value="7"/>
</dbReference>
<dbReference type="KEGG" id="ncs:NCAS_0C03990"/>
<dbReference type="Pfam" id="PF00400">
    <property type="entry name" value="WD40"/>
    <property type="match status" value="5"/>
</dbReference>
<feature type="repeat" description="WD" evidence="3">
    <location>
        <begin position="597"/>
        <end position="627"/>
    </location>
</feature>
<keyword evidence="2" id="KW-0677">Repeat</keyword>
<proteinExistence type="predicted"/>
<dbReference type="GO" id="GO:0010992">
    <property type="term" value="P:ubiquitin recycling"/>
    <property type="evidence" value="ECO:0007669"/>
    <property type="project" value="TreeGrafter"/>
</dbReference>
<dbReference type="GO" id="GO:0050815">
    <property type="term" value="F:phosphoserine residue binding"/>
    <property type="evidence" value="ECO:0007669"/>
    <property type="project" value="EnsemblFungi"/>
</dbReference>
<evidence type="ECO:0000313" key="5">
    <source>
        <dbReference type="EMBL" id="CCC69389.1"/>
    </source>
</evidence>
<dbReference type="Proteomes" id="UP000001640">
    <property type="component" value="Chromosome 3"/>
</dbReference>
<dbReference type="Gene3D" id="6.10.30.20">
    <property type="entry name" value="Cdc4 dimerisation domain-like"/>
    <property type="match status" value="1"/>
</dbReference>
<dbReference type="GO" id="GO:0061630">
    <property type="term" value="F:ubiquitin protein ligase activity"/>
    <property type="evidence" value="ECO:0007669"/>
    <property type="project" value="EnsemblFungi"/>
</dbReference>
<reference key="2">
    <citation type="submission" date="2011-08" db="EMBL/GenBank/DDBJ databases">
        <title>Genome sequence of Naumovozyma castellii.</title>
        <authorList>
            <person name="Gordon J.L."/>
            <person name="Armisen D."/>
            <person name="Proux-Wera E."/>
            <person name="OhEigeartaigh S.S."/>
            <person name="Byrne K.P."/>
            <person name="Wolfe K.H."/>
        </authorList>
    </citation>
    <scope>NUCLEOTIDE SEQUENCE</scope>
    <source>
        <strain>Type strain:CBS 4309</strain>
    </source>
</reference>
<dbReference type="InterPro" id="IPR001810">
    <property type="entry name" value="F-box_dom"/>
</dbReference>
<dbReference type="InterPro" id="IPR036322">
    <property type="entry name" value="WD40_repeat_dom_sf"/>
</dbReference>
<dbReference type="InParanoid" id="G0VD27"/>
<dbReference type="GO" id="GO:0051321">
    <property type="term" value="P:meiotic cell cycle"/>
    <property type="evidence" value="ECO:0007669"/>
    <property type="project" value="EnsemblFungi"/>
</dbReference>
<dbReference type="GO" id="GO:0043224">
    <property type="term" value="C:nuclear SCF ubiquitin ligase complex"/>
    <property type="evidence" value="ECO:0007669"/>
    <property type="project" value="EnsemblFungi"/>
</dbReference>
<feature type="domain" description="F-box" evidence="4">
    <location>
        <begin position="256"/>
        <end position="303"/>
    </location>
</feature>
<dbReference type="PROSITE" id="PS50082">
    <property type="entry name" value="WD_REPEATS_2"/>
    <property type="match status" value="6"/>
</dbReference>
<dbReference type="EMBL" id="HE576754">
    <property type="protein sequence ID" value="CCC69389.1"/>
    <property type="molecule type" value="Genomic_DNA"/>
</dbReference>
<keyword evidence="6" id="KW-1185">Reference proteome</keyword>
<dbReference type="PROSITE" id="PS50181">
    <property type="entry name" value="FBOX"/>
    <property type="match status" value="1"/>
</dbReference>
<dbReference type="InterPro" id="IPR001680">
    <property type="entry name" value="WD40_rpt"/>
</dbReference>
<dbReference type="HOGENOM" id="CLU_000288_103_3_1"/>
<protein>
    <recommendedName>
        <fullName evidence="4">F-box domain-containing protein</fullName>
    </recommendedName>
</protein>
<dbReference type="PROSITE" id="PS50294">
    <property type="entry name" value="WD_REPEATS_REGION"/>
    <property type="match status" value="4"/>
</dbReference>
<dbReference type="OMA" id="KFSYHHN"/>
<dbReference type="STRING" id="1064592.G0VD27"/>
<dbReference type="PANTHER" id="PTHR19849:SF1">
    <property type="entry name" value="F-BOX_WD REPEAT-CONTAINING PROTEIN 7"/>
    <property type="match status" value="1"/>
</dbReference>
<evidence type="ECO:0000259" key="4">
    <source>
        <dbReference type="PROSITE" id="PS50181"/>
    </source>
</evidence>
<dbReference type="RefSeq" id="XP_003675753.1">
    <property type="nucleotide sequence ID" value="XM_003675705.1"/>
</dbReference>
<evidence type="ECO:0000256" key="1">
    <source>
        <dbReference type="ARBA" id="ARBA00022574"/>
    </source>
</evidence>
<dbReference type="OrthoDB" id="190105at2759"/>
<dbReference type="FunCoup" id="G0VD27">
    <property type="interactions" value="254"/>
</dbReference>
<dbReference type="GO" id="GO:0005737">
    <property type="term" value="C:cytoplasm"/>
    <property type="evidence" value="ECO:0007669"/>
    <property type="project" value="TreeGrafter"/>
</dbReference>
<dbReference type="PANTHER" id="PTHR19849">
    <property type="entry name" value="PHOSPHOLIPASE A-2-ACTIVATING PROTEIN"/>
    <property type="match status" value="1"/>
</dbReference>
<dbReference type="GO" id="GO:0031146">
    <property type="term" value="P:SCF-dependent proteasomal ubiquitin-dependent protein catabolic process"/>
    <property type="evidence" value="ECO:0007669"/>
    <property type="project" value="EnsemblFungi"/>
</dbReference>
<evidence type="ECO:0000256" key="3">
    <source>
        <dbReference type="PROSITE-ProRule" id="PRU00221"/>
    </source>
</evidence>
<dbReference type="PRINTS" id="PR00320">
    <property type="entry name" value="GPROTEINBRPT"/>
</dbReference>
<dbReference type="InterPro" id="IPR015943">
    <property type="entry name" value="WD40/YVTN_repeat-like_dom_sf"/>
</dbReference>
<dbReference type="GO" id="GO:0043130">
    <property type="term" value="F:ubiquitin binding"/>
    <property type="evidence" value="ECO:0007669"/>
    <property type="project" value="EnsemblFungi"/>
</dbReference>
<dbReference type="InterPro" id="IPR031740">
    <property type="entry name" value="Cdc4_D"/>
</dbReference>
<reference evidence="5 6" key="1">
    <citation type="journal article" date="2011" name="Proc. Natl. Acad. Sci. U.S.A.">
        <title>Evolutionary erosion of yeast sex chromosomes by mating-type switching accidents.</title>
        <authorList>
            <person name="Gordon J.L."/>
            <person name="Armisen D."/>
            <person name="Proux-Wera E."/>
            <person name="Oheigeartaigh S.S."/>
            <person name="Byrne K.P."/>
            <person name="Wolfe K.H."/>
        </authorList>
    </citation>
    <scope>NUCLEOTIDE SEQUENCE [LARGE SCALE GENOMIC DNA]</scope>
    <source>
        <strain evidence="6">ATCC 76901 / BCRC 22586 / CBS 4309 / NBRC 1992 / NRRL Y-12630</strain>
    </source>
</reference>
<dbReference type="GeneID" id="96902970"/>
<dbReference type="SUPFAM" id="SSF81383">
    <property type="entry name" value="F-box domain"/>
    <property type="match status" value="1"/>
</dbReference>
<feature type="repeat" description="WD" evidence="3">
    <location>
        <begin position="535"/>
        <end position="570"/>
    </location>
</feature>
<dbReference type="Gene3D" id="2.130.10.10">
    <property type="entry name" value="YVTN repeat-like/Quinoprotein amine dehydrogenase"/>
    <property type="match status" value="1"/>
</dbReference>
<evidence type="ECO:0000256" key="2">
    <source>
        <dbReference type="ARBA" id="ARBA00022737"/>
    </source>
</evidence>
<feature type="repeat" description="WD" evidence="3">
    <location>
        <begin position="433"/>
        <end position="468"/>
    </location>
</feature>
<dbReference type="SUPFAM" id="SSF50978">
    <property type="entry name" value="WD40 repeat-like"/>
    <property type="match status" value="1"/>
</dbReference>
<dbReference type="SMART" id="SM00256">
    <property type="entry name" value="FBOX"/>
    <property type="match status" value="1"/>
</dbReference>
<dbReference type="GO" id="GO:0016363">
    <property type="term" value="C:nuclear matrix"/>
    <property type="evidence" value="ECO:0007669"/>
    <property type="project" value="EnsemblFungi"/>
</dbReference>
<dbReference type="InterPro" id="IPR036047">
    <property type="entry name" value="F-box-like_dom_sf"/>
</dbReference>
<accession>G0VD27</accession>
<dbReference type="PROSITE" id="PS00678">
    <property type="entry name" value="WD_REPEATS_1"/>
    <property type="match status" value="3"/>
</dbReference>
<dbReference type="GO" id="GO:0016567">
    <property type="term" value="P:protein ubiquitination"/>
    <property type="evidence" value="ECO:0007669"/>
    <property type="project" value="EnsemblFungi"/>
</dbReference>
<dbReference type="AlphaFoldDB" id="G0VD27"/>